<comment type="caution">
    <text evidence="2">The sequence shown here is derived from an EMBL/GenBank/DDBJ whole genome shotgun (WGS) entry which is preliminary data.</text>
</comment>
<accession>A0A1Y2AX26</accession>
<evidence type="ECO:0000313" key="2">
    <source>
        <dbReference type="EMBL" id="ORY26850.1"/>
    </source>
</evidence>
<gene>
    <name evidence="2" type="ORF">BCR33DRAFT_725910</name>
</gene>
<keyword evidence="3" id="KW-1185">Reference proteome</keyword>
<protein>
    <submittedName>
        <fullName evidence="2">Uncharacterized protein</fullName>
    </submittedName>
</protein>
<sequence length="78" mass="8940">EEEEEDYMSMTFEDTSKPSKQLTYSEKRRKALEASKAKGSVKSTKEKEVEAREIGLKTNDWDARKLGFKLSLSFVSSN</sequence>
<dbReference type="Proteomes" id="UP000193642">
    <property type="component" value="Unassembled WGS sequence"/>
</dbReference>
<feature type="non-terminal residue" evidence="2">
    <location>
        <position position="1"/>
    </location>
</feature>
<proteinExistence type="predicted"/>
<dbReference type="AlphaFoldDB" id="A0A1Y2AX26"/>
<evidence type="ECO:0000313" key="3">
    <source>
        <dbReference type="Proteomes" id="UP000193642"/>
    </source>
</evidence>
<name>A0A1Y2AX26_9FUNG</name>
<feature type="region of interest" description="Disordered" evidence="1">
    <location>
        <begin position="1"/>
        <end position="28"/>
    </location>
</feature>
<dbReference type="OrthoDB" id="786951at2759"/>
<evidence type="ECO:0000256" key="1">
    <source>
        <dbReference type="SAM" id="MobiDB-lite"/>
    </source>
</evidence>
<reference evidence="2 3" key="1">
    <citation type="submission" date="2016-07" db="EMBL/GenBank/DDBJ databases">
        <title>Pervasive Adenine N6-methylation of Active Genes in Fungi.</title>
        <authorList>
            <consortium name="DOE Joint Genome Institute"/>
            <person name="Mondo S.J."/>
            <person name="Dannebaum R.O."/>
            <person name="Kuo R.C."/>
            <person name="Labutti K."/>
            <person name="Haridas S."/>
            <person name="Kuo A."/>
            <person name="Salamov A."/>
            <person name="Ahrendt S.R."/>
            <person name="Lipzen A."/>
            <person name="Sullivan W."/>
            <person name="Andreopoulos W.B."/>
            <person name="Clum A."/>
            <person name="Lindquist E."/>
            <person name="Daum C."/>
            <person name="Ramamoorthy G.K."/>
            <person name="Gryganskyi A."/>
            <person name="Culley D."/>
            <person name="Magnuson J.K."/>
            <person name="James T.Y."/>
            <person name="O'Malley M.A."/>
            <person name="Stajich J.E."/>
            <person name="Spatafora J.W."/>
            <person name="Visel A."/>
            <person name="Grigoriev I.V."/>
        </authorList>
    </citation>
    <scope>NUCLEOTIDE SEQUENCE [LARGE SCALE GENOMIC DNA]</scope>
    <source>
        <strain evidence="2 3">JEL800</strain>
    </source>
</reference>
<dbReference type="EMBL" id="MCGO01000107">
    <property type="protein sequence ID" value="ORY26850.1"/>
    <property type="molecule type" value="Genomic_DNA"/>
</dbReference>
<organism evidence="2 3">
    <name type="scientific">Rhizoclosmatium globosum</name>
    <dbReference type="NCBI Taxonomy" id="329046"/>
    <lineage>
        <taxon>Eukaryota</taxon>
        <taxon>Fungi</taxon>
        <taxon>Fungi incertae sedis</taxon>
        <taxon>Chytridiomycota</taxon>
        <taxon>Chytridiomycota incertae sedis</taxon>
        <taxon>Chytridiomycetes</taxon>
        <taxon>Chytridiales</taxon>
        <taxon>Chytriomycetaceae</taxon>
        <taxon>Rhizoclosmatium</taxon>
    </lineage>
</organism>